<comment type="caution">
    <text evidence="1">The sequence shown here is derived from an EMBL/GenBank/DDBJ whole genome shotgun (WGS) entry which is preliminary data.</text>
</comment>
<proteinExistence type="predicted"/>
<name>A0A4R8DHF3_9BACT</name>
<keyword evidence="2" id="KW-1185">Reference proteome</keyword>
<dbReference type="SUPFAM" id="SSF51197">
    <property type="entry name" value="Clavaminate synthase-like"/>
    <property type="match status" value="1"/>
</dbReference>
<dbReference type="Proteomes" id="UP000294498">
    <property type="component" value="Unassembled WGS sequence"/>
</dbReference>
<protein>
    <recommendedName>
        <fullName evidence="3">JmjC domain-containing protein</fullName>
    </recommendedName>
</protein>
<evidence type="ECO:0008006" key="3">
    <source>
        <dbReference type="Google" id="ProtNLM"/>
    </source>
</evidence>
<evidence type="ECO:0000313" key="2">
    <source>
        <dbReference type="Proteomes" id="UP000294498"/>
    </source>
</evidence>
<sequence length="412" mass="47062">MLGKAISIEHPSFSRDWWSAFLAETADRTQSLVVRNALSEADVRQLREEAGCIVRNSALADTFRTYINGKQADNRLVASAPPAEGEDMDVWRTRVFGADKFSLIINQCEQLSGVVASFLEKAVVRLQEITGLPLLGYNSTVFMGNYGFTPLGIHHDGTGNNVLHFHIGPGDKVMYNWDEDQYTADMASRAFDEQLAAADEYRFSAGDLYYMPWNKYHIGNTEAFSIGITLWFNNPTRASYLRKLSDDFLVRLVGDGEAVIHAGQENGDRTKLFELASVLRDNAQDRSFRSLLYDEHQRTMRRLASGGYWFSKSRPEDDRVLTKEDLDREIYVAEPYRLLYFRRGRDLYLYGRGHEQVLDYSDGLTAAIDKINNETTVYRMGDFIQDLSAPLSQRQAFVLLSDWYRKKIIALR</sequence>
<dbReference type="Gene3D" id="2.60.120.650">
    <property type="entry name" value="Cupin"/>
    <property type="match status" value="1"/>
</dbReference>
<dbReference type="RefSeq" id="WP_133998341.1">
    <property type="nucleotide sequence ID" value="NZ_SODV01000002.1"/>
</dbReference>
<organism evidence="1 2">
    <name type="scientific">Dinghuibacter silviterrae</name>
    <dbReference type="NCBI Taxonomy" id="1539049"/>
    <lineage>
        <taxon>Bacteria</taxon>
        <taxon>Pseudomonadati</taxon>
        <taxon>Bacteroidota</taxon>
        <taxon>Chitinophagia</taxon>
        <taxon>Chitinophagales</taxon>
        <taxon>Chitinophagaceae</taxon>
        <taxon>Dinghuibacter</taxon>
    </lineage>
</organism>
<accession>A0A4R8DHF3</accession>
<dbReference type="OrthoDB" id="4518480at2"/>
<reference evidence="1 2" key="1">
    <citation type="submission" date="2019-03" db="EMBL/GenBank/DDBJ databases">
        <title>Genomic Encyclopedia of Type Strains, Phase IV (KMG-IV): sequencing the most valuable type-strain genomes for metagenomic binning, comparative biology and taxonomic classification.</title>
        <authorList>
            <person name="Goeker M."/>
        </authorList>
    </citation>
    <scope>NUCLEOTIDE SEQUENCE [LARGE SCALE GENOMIC DNA]</scope>
    <source>
        <strain evidence="1 2">DSM 100059</strain>
    </source>
</reference>
<dbReference type="AlphaFoldDB" id="A0A4R8DHF3"/>
<gene>
    <name evidence="1" type="ORF">EDB95_4801</name>
</gene>
<dbReference type="EMBL" id="SODV01000002">
    <property type="protein sequence ID" value="TDW96965.1"/>
    <property type="molecule type" value="Genomic_DNA"/>
</dbReference>
<evidence type="ECO:0000313" key="1">
    <source>
        <dbReference type="EMBL" id="TDW96965.1"/>
    </source>
</evidence>